<keyword evidence="6" id="KW-0408">Iron</keyword>
<comment type="caution">
    <text evidence="14">The sequence shown here is derived from an EMBL/GenBank/DDBJ whole genome shotgun (WGS) entry which is preliminary data.</text>
</comment>
<dbReference type="InterPro" id="IPR012910">
    <property type="entry name" value="Plug_dom"/>
</dbReference>
<organism evidence="14 15">
    <name type="scientific">Parabacteroides goldsteinii DSM 19448 = WAL 12034</name>
    <dbReference type="NCBI Taxonomy" id="927665"/>
    <lineage>
        <taxon>Bacteria</taxon>
        <taxon>Pseudomonadati</taxon>
        <taxon>Bacteroidota</taxon>
        <taxon>Bacteroidia</taxon>
        <taxon>Bacteroidales</taxon>
        <taxon>Tannerellaceae</taxon>
        <taxon>Parabacteroides</taxon>
    </lineage>
</organism>
<keyword evidence="9 10" id="KW-0998">Cell outer membrane</keyword>
<accession>A0A0F5JE80</accession>
<evidence type="ECO:0000259" key="13">
    <source>
        <dbReference type="SMART" id="SM00965"/>
    </source>
</evidence>
<evidence type="ECO:0000256" key="5">
    <source>
        <dbReference type="ARBA" id="ARBA00022692"/>
    </source>
</evidence>
<dbReference type="Pfam" id="PF13715">
    <property type="entry name" value="CarbopepD_reg_2"/>
    <property type="match status" value="1"/>
</dbReference>
<dbReference type="NCBIfam" id="TIGR04056">
    <property type="entry name" value="OMP_RagA_SusC"/>
    <property type="match status" value="1"/>
</dbReference>
<evidence type="ECO:0000313" key="15">
    <source>
        <dbReference type="Proteomes" id="UP000033047"/>
    </source>
</evidence>
<reference evidence="14 15" key="1">
    <citation type="submission" date="2013-04" db="EMBL/GenBank/DDBJ databases">
        <title>The Genome Sequence of Parabacteroides goldsteinii DSM 19448.</title>
        <authorList>
            <consortium name="The Broad Institute Genomics Platform"/>
            <person name="Earl A."/>
            <person name="Ward D."/>
            <person name="Feldgarden M."/>
            <person name="Gevers D."/>
            <person name="Martens E."/>
            <person name="Sakamoto M."/>
            <person name="Benno Y."/>
            <person name="Song Y."/>
            <person name="Liu C."/>
            <person name="Lee J."/>
            <person name="Bolanos M."/>
            <person name="Vaisanen M.L."/>
            <person name="Finegold S.M."/>
            <person name="Walker B."/>
            <person name="Young S."/>
            <person name="Zeng Q."/>
            <person name="Gargeya S."/>
            <person name="Fitzgerald M."/>
            <person name="Haas B."/>
            <person name="Abouelleil A."/>
            <person name="Allen A.W."/>
            <person name="Alvarado L."/>
            <person name="Arachchi H.M."/>
            <person name="Berlin A.M."/>
            <person name="Chapman S.B."/>
            <person name="Gainer-Dewar J."/>
            <person name="Goldberg J."/>
            <person name="Griggs A."/>
            <person name="Gujja S."/>
            <person name="Hansen M."/>
            <person name="Howarth C."/>
            <person name="Imamovic A."/>
            <person name="Ireland A."/>
            <person name="Larimer J."/>
            <person name="McCowan C."/>
            <person name="Murphy C."/>
            <person name="Pearson M."/>
            <person name="Poon T.W."/>
            <person name="Priest M."/>
            <person name="Roberts A."/>
            <person name="Saif S."/>
            <person name="Shea T."/>
            <person name="Sisk P."/>
            <person name="Sykes S."/>
            <person name="Wortman J."/>
            <person name="Nusbaum C."/>
            <person name="Birren B."/>
        </authorList>
    </citation>
    <scope>NUCLEOTIDE SEQUENCE [LARGE SCALE GENOMIC DNA]</scope>
    <source>
        <strain evidence="14 15">DSM 19448</strain>
    </source>
</reference>
<dbReference type="EMBL" id="AQHV01000011">
    <property type="protein sequence ID" value="KKB56064.1"/>
    <property type="molecule type" value="Genomic_DNA"/>
</dbReference>
<evidence type="ECO:0000256" key="10">
    <source>
        <dbReference type="PROSITE-ProRule" id="PRU01360"/>
    </source>
</evidence>
<sequence>MNNQRIVVSVNLKRTIKIMKLTVLMLVVCLSQMVAATYAQTTKLSVSVKNETLEHVLKQIEKQSEFLFFYNLEEINKNERISIDKRNTNISEILDAIAEKTGLKYAIRDRHIVLMVNNEPPAVAQQSHRVTGVVKDAAGIPVIGANVVVKGTTNGTVTNIDGEYSLSVPSSAVLQISYIGYNTQEVTVGNKTVLNILLQEDSQRLNEVIVVGYGTQKKATLTGAVASVRSEQIANRAASDATNLLTGIAPGLTAIQRSGQPGADGAEFIIRGPGTLNSTSPLIIVDGIPGSLNAIDPNDIENISVLKDAASAAIYGVRAGNGVILVTTKKGKEGRMKVSYNGYIGFQNPTRLPKWVNSADYATLYNEALTNDGLAPKYSETDIDNYRKGTDPDLYPNSDQTDALFSKNGFQHSHHIQLDGGTEKTRYNFSLGYLNREGLIAQTDLERYSIRGNFDFDISKRVNFGVNFSYIRQEKSQPYQSISELVHRSYRETPVTPIKWSNGNWAAFMNEHNSVAEAENGGYDHYTDNFLTAIGTLEIKLIDGLSVKGVTAMNGNFTHTKRQQYNLSLYNAPDVVGMKFRPYLFENRGESSDINLQAFLNYNKTFGMHNVAAVLGYEQRKYTNSSIAASRYDLPENNLLDQINAGDASDQRNDGGMDENSIRSVFGRINYNFAERYLLEVTLRYDGSSRFPKNNRFELFPSVSAGWRISEEDFFNFDPISNLKLRASWGHLGNQEIGNYAYQNKYSLGRLYGFGNIMYSGIAENYSMSNSTIGWENTEMVNAGLDLNILNNRLSFTFDYFVRNTRDILMSLPQPTILGAYAPVINAGAVRNKGFEMQLGWNDQLKDFNYYANLSVSRVKDKITDLKGADTPGRSVGDPINNIFGLEAIGLFASEEEIKNAPNQDYTGGASPGDIRYKDQNGDKKITAEDRVNLGNTFPGVTFGLQLGASYKGFDIATTIHAVADVQGYLTGTAAQAFANGASALEAQKDRWTPNNLNASYPRLSLNNASRNYTQTNSFFMENASYIKMRNLQIGYSLPKSILSNLFVEKFRFYVNADNLFTITSFRGFDPETPWGGGNIYPMVTSYTFGLNLVF</sequence>
<evidence type="ECO:0000256" key="4">
    <source>
        <dbReference type="ARBA" id="ARBA00022496"/>
    </source>
</evidence>
<dbReference type="STRING" id="927665.HMPREF1535_02037"/>
<dbReference type="InterPro" id="IPR037066">
    <property type="entry name" value="Plug_dom_sf"/>
</dbReference>
<dbReference type="FunFam" id="2.60.40.1120:FF:000003">
    <property type="entry name" value="Outer membrane protein Omp121"/>
    <property type="match status" value="1"/>
</dbReference>
<feature type="domain" description="Secretin/TonB short N-terminal" evidence="13">
    <location>
        <begin position="66"/>
        <end position="117"/>
    </location>
</feature>
<comment type="similarity">
    <text evidence="10 11">Belongs to the TonB-dependent receptor family.</text>
</comment>
<dbReference type="NCBIfam" id="TIGR04057">
    <property type="entry name" value="SusC_RagA_signa"/>
    <property type="match status" value="1"/>
</dbReference>
<keyword evidence="2 10" id="KW-0813">Transport</keyword>
<keyword evidence="8 10" id="KW-0472">Membrane</keyword>
<dbReference type="Pfam" id="PF07715">
    <property type="entry name" value="Plug"/>
    <property type="match status" value="1"/>
</dbReference>
<evidence type="ECO:0000256" key="12">
    <source>
        <dbReference type="SAM" id="SignalP"/>
    </source>
</evidence>
<evidence type="ECO:0000256" key="11">
    <source>
        <dbReference type="RuleBase" id="RU003357"/>
    </source>
</evidence>
<dbReference type="SMART" id="SM00965">
    <property type="entry name" value="STN"/>
    <property type="match status" value="1"/>
</dbReference>
<dbReference type="InterPro" id="IPR008969">
    <property type="entry name" value="CarboxyPept-like_regulatory"/>
</dbReference>
<feature type="signal peptide" evidence="12">
    <location>
        <begin position="1"/>
        <end position="35"/>
    </location>
</feature>
<gene>
    <name evidence="14" type="ORF">HMPREF1535_02037</name>
</gene>
<dbReference type="Pfam" id="PF07660">
    <property type="entry name" value="STN"/>
    <property type="match status" value="1"/>
</dbReference>
<dbReference type="SUPFAM" id="SSF49464">
    <property type="entry name" value="Carboxypeptidase regulatory domain-like"/>
    <property type="match status" value="1"/>
</dbReference>
<dbReference type="GO" id="GO:0009279">
    <property type="term" value="C:cell outer membrane"/>
    <property type="evidence" value="ECO:0007669"/>
    <property type="project" value="UniProtKB-SubCell"/>
</dbReference>
<dbReference type="Proteomes" id="UP000033047">
    <property type="component" value="Unassembled WGS sequence"/>
</dbReference>
<keyword evidence="3 10" id="KW-1134">Transmembrane beta strand</keyword>
<dbReference type="InterPro" id="IPR023997">
    <property type="entry name" value="TonB-dep_OMP_SusC/RagA_CS"/>
</dbReference>
<dbReference type="InterPro" id="IPR036942">
    <property type="entry name" value="Beta-barrel_TonB_sf"/>
</dbReference>
<name>A0A0F5JE80_9BACT</name>
<evidence type="ECO:0000256" key="8">
    <source>
        <dbReference type="ARBA" id="ARBA00023136"/>
    </source>
</evidence>
<keyword evidence="12" id="KW-0732">Signal</keyword>
<protein>
    <submittedName>
        <fullName evidence="14">SusC/RagA family TonB-linked outer membrane protein</fullName>
    </submittedName>
</protein>
<dbReference type="InterPro" id="IPR023996">
    <property type="entry name" value="TonB-dep_OMP_SusC/RagA"/>
</dbReference>
<dbReference type="FunFam" id="2.170.130.10:FF:000003">
    <property type="entry name" value="SusC/RagA family TonB-linked outer membrane protein"/>
    <property type="match status" value="1"/>
</dbReference>
<dbReference type="HOGENOM" id="CLU_004317_0_2_10"/>
<dbReference type="InterPro" id="IPR039426">
    <property type="entry name" value="TonB-dep_rcpt-like"/>
</dbReference>
<dbReference type="InterPro" id="IPR000531">
    <property type="entry name" value="Beta-barrel_TonB"/>
</dbReference>
<keyword evidence="4" id="KW-0410">Iron transport</keyword>
<dbReference type="Gene3D" id="2.60.40.1120">
    <property type="entry name" value="Carboxypeptidase-like, regulatory domain"/>
    <property type="match status" value="1"/>
</dbReference>
<dbReference type="Gene3D" id="2.170.130.10">
    <property type="entry name" value="TonB-dependent receptor, plug domain"/>
    <property type="match status" value="1"/>
</dbReference>
<dbReference type="Pfam" id="PF00593">
    <property type="entry name" value="TonB_dep_Rec_b-barrel"/>
    <property type="match status" value="1"/>
</dbReference>
<dbReference type="PATRIC" id="fig|927665.4.peg.2090"/>
<comment type="subcellular location">
    <subcellularLocation>
        <location evidence="1 10">Cell outer membrane</location>
        <topology evidence="1 10">Multi-pass membrane protein</topology>
    </subcellularLocation>
</comment>
<dbReference type="GO" id="GO:0006826">
    <property type="term" value="P:iron ion transport"/>
    <property type="evidence" value="ECO:0007669"/>
    <property type="project" value="UniProtKB-KW"/>
</dbReference>
<evidence type="ECO:0000313" key="14">
    <source>
        <dbReference type="EMBL" id="KKB56064.1"/>
    </source>
</evidence>
<keyword evidence="4" id="KW-0406">Ion transport</keyword>
<dbReference type="AlphaFoldDB" id="A0A0F5JE80"/>
<dbReference type="InterPro" id="IPR011662">
    <property type="entry name" value="Secretin/TonB_short_N"/>
</dbReference>
<dbReference type="PROSITE" id="PS52016">
    <property type="entry name" value="TONB_DEPENDENT_REC_3"/>
    <property type="match status" value="1"/>
</dbReference>
<feature type="chain" id="PRO_5002489161" evidence="12">
    <location>
        <begin position="36"/>
        <end position="1095"/>
    </location>
</feature>
<evidence type="ECO:0000256" key="9">
    <source>
        <dbReference type="ARBA" id="ARBA00023237"/>
    </source>
</evidence>
<keyword evidence="7 11" id="KW-0798">TonB box</keyword>
<dbReference type="RefSeq" id="WP_082207511.1">
    <property type="nucleotide sequence ID" value="NZ_KQ033912.1"/>
</dbReference>
<dbReference type="SUPFAM" id="SSF56935">
    <property type="entry name" value="Porins"/>
    <property type="match status" value="1"/>
</dbReference>
<keyword evidence="5 10" id="KW-0812">Transmembrane</keyword>
<evidence type="ECO:0000256" key="2">
    <source>
        <dbReference type="ARBA" id="ARBA00022448"/>
    </source>
</evidence>
<dbReference type="Gene3D" id="3.55.50.30">
    <property type="match status" value="1"/>
</dbReference>
<evidence type="ECO:0000256" key="3">
    <source>
        <dbReference type="ARBA" id="ARBA00022452"/>
    </source>
</evidence>
<dbReference type="Gene3D" id="2.40.170.20">
    <property type="entry name" value="TonB-dependent receptor, beta-barrel domain"/>
    <property type="match status" value="1"/>
</dbReference>
<evidence type="ECO:0000256" key="7">
    <source>
        <dbReference type="ARBA" id="ARBA00023077"/>
    </source>
</evidence>
<proteinExistence type="inferred from homology"/>
<evidence type="ECO:0000256" key="6">
    <source>
        <dbReference type="ARBA" id="ARBA00023004"/>
    </source>
</evidence>
<evidence type="ECO:0000256" key="1">
    <source>
        <dbReference type="ARBA" id="ARBA00004571"/>
    </source>
</evidence>